<dbReference type="AlphaFoldDB" id="A0A084WD75"/>
<reference evidence="2 4" key="1">
    <citation type="journal article" date="2014" name="BMC Genomics">
        <title>Genome sequence of Anopheles sinensis provides insight into genetics basis of mosquito competence for malaria parasites.</title>
        <authorList>
            <person name="Zhou D."/>
            <person name="Zhang D."/>
            <person name="Ding G."/>
            <person name="Shi L."/>
            <person name="Hou Q."/>
            <person name="Ye Y."/>
            <person name="Xu Y."/>
            <person name="Zhou H."/>
            <person name="Xiong C."/>
            <person name="Li S."/>
            <person name="Yu J."/>
            <person name="Hong S."/>
            <person name="Yu X."/>
            <person name="Zou P."/>
            <person name="Chen C."/>
            <person name="Chang X."/>
            <person name="Wang W."/>
            <person name="Lv Y."/>
            <person name="Sun Y."/>
            <person name="Ma L."/>
            <person name="Shen B."/>
            <person name="Zhu C."/>
        </authorList>
    </citation>
    <scope>NUCLEOTIDE SEQUENCE [LARGE SCALE GENOMIC DNA]</scope>
</reference>
<dbReference type="Proteomes" id="UP000030765">
    <property type="component" value="Unassembled WGS sequence"/>
</dbReference>
<organism evidence="2">
    <name type="scientific">Anopheles sinensis</name>
    <name type="common">Mosquito</name>
    <dbReference type="NCBI Taxonomy" id="74873"/>
    <lineage>
        <taxon>Eukaryota</taxon>
        <taxon>Metazoa</taxon>
        <taxon>Ecdysozoa</taxon>
        <taxon>Arthropoda</taxon>
        <taxon>Hexapoda</taxon>
        <taxon>Insecta</taxon>
        <taxon>Pterygota</taxon>
        <taxon>Neoptera</taxon>
        <taxon>Endopterygota</taxon>
        <taxon>Diptera</taxon>
        <taxon>Nematocera</taxon>
        <taxon>Culicoidea</taxon>
        <taxon>Culicidae</taxon>
        <taxon>Anophelinae</taxon>
        <taxon>Anopheles</taxon>
    </lineage>
</organism>
<evidence type="ECO:0000313" key="3">
    <source>
        <dbReference type="EnsemblMetazoa" id="ASIC016235-PA"/>
    </source>
</evidence>
<accession>A0A084WD75</accession>
<sequence length="148" mass="16485">MMFRIDFWPAAYRFRDHHHHHRLASHVAPWRLVAPARGQLVSARASEMPTLEITRDVCCGETDSGAKGRPASGVTMDGRMMAHVDCLRLRRLSIGRQPPAASAVCALFIRQQHQENNNNTEQNKKKGIENKDDRPNMISVGGASPGCC</sequence>
<feature type="compositionally biased region" description="Basic and acidic residues" evidence="1">
    <location>
        <begin position="122"/>
        <end position="135"/>
    </location>
</feature>
<dbReference type="EnsemblMetazoa" id="ASIC016235-RA">
    <property type="protein sequence ID" value="ASIC016235-PA"/>
    <property type="gene ID" value="ASIC016235"/>
</dbReference>
<protein>
    <submittedName>
        <fullName evidence="2 3">Uncharacterized protein</fullName>
    </submittedName>
</protein>
<feature type="region of interest" description="Disordered" evidence="1">
    <location>
        <begin position="115"/>
        <end position="148"/>
    </location>
</feature>
<name>A0A084WD75_ANOSI</name>
<keyword evidence="4" id="KW-1185">Reference proteome</keyword>
<dbReference type="EMBL" id="KE525338">
    <property type="protein sequence ID" value="KFB48169.1"/>
    <property type="molecule type" value="Genomic_DNA"/>
</dbReference>
<dbReference type="EMBL" id="ATLV01022949">
    <property type="status" value="NOT_ANNOTATED_CDS"/>
    <property type="molecule type" value="Genomic_DNA"/>
</dbReference>
<reference evidence="3" key="2">
    <citation type="submission" date="2020-05" db="UniProtKB">
        <authorList>
            <consortium name="EnsemblMetazoa"/>
        </authorList>
    </citation>
    <scope>IDENTIFICATION</scope>
</reference>
<evidence type="ECO:0000313" key="2">
    <source>
        <dbReference type="EMBL" id="KFB48169.1"/>
    </source>
</evidence>
<evidence type="ECO:0000313" key="4">
    <source>
        <dbReference type="Proteomes" id="UP000030765"/>
    </source>
</evidence>
<proteinExistence type="predicted"/>
<evidence type="ECO:0000256" key="1">
    <source>
        <dbReference type="SAM" id="MobiDB-lite"/>
    </source>
</evidence>
<gene>
    <name evidence="2" type="ORF">ZHAS_00016235</name>
</gene>
<dbReference type="VEuPathDB" id="VectorBase:ASIC016235"/>